<dbReference type="Proteomes" id="UP000449906">
    <property type="component" value="Unassembled WGS sequence"/>
</dbReference>
<accession>A0A7J5E3R2</accession>
<name>A0A7J5E3R2_NOCSI</name>
<evidence type="ECO:0000313" key="3">
    <source>
        <dbReference type="Proteomes" id="UP000449906"/>
    </source>
</evidence>
<reference evidence="2 3" key="1">
    <citation type="submission" date="2019-09" db="EMBL/GenBank/DDBJ databases">
        <title>Pimelobacter sp. isolated from Paulinella.</title>
        <authorList>
            <person name="Jeong S.E."/>
        </authorList>
    </citation>
    <scope>NUCLEOTIDE SEQUENCE [LARGE SCALE GENOMIC DNA]</scope>
    <source>
        <strain evidence="2 3">Pch-N</strain>
    </source>
</reference>
<comment type="caution">
    <text evidence="2">The sequence shown here is derived from an EMBL/GenBank/DDBJ whole genome shotgun (WGS) entry which is preliminary data.</text>
</comment>
<dbReference type="AlphaFoldDB" id="A0A7J5E3R2"/>
<proteinExistence type="predicted"/>
<feature type="chain" id="PRO_5029553677" description="Secreted protein" evidence="1">
    <location>
        <begin position="33"/>
        <end position="179"/>
    </location>
</feature>
<organism evidence="2 3">
    <name type="scientific">Nocardioides simplex</name>
    <name type="common">Arthrobacter simplex</name>
    <dbReference type="NCBI Taxonomy" id="2045"/>
    <lineage>
        <taxon>Bacteria</taxon>
        <taxon>Bacillati</taxon>
        <taxon>Actinomycetota</taxon>
        <taxon>Actinomycetes</taxon>
        <taxon>Propionibacteriales</taxon>
        <taxon>Nocardioidaceae</taxon>
        <taxon>Pimelobacter</taxon>
    </lineage>
</organism>
<evidence type="ECO:0000313" key="2">
    <source>
        <dbReference type="EMBL" id="KAB2812895.1"/>
    </source>
</evidence>
<evidence type="ECO:0008006" key="4">
    <source>
        <dbReference type="Google" id="ProtNLM"/>
    </source>
</evidence>
<dbReference type="RefSeq" id="WP_151580221.1">
    <property type="nucleotide sequence ID" value="NZ_WBVM01000001.1"/>
</dbReference>
<sequence>MRTRMLTSVVTLLTALAALLAAVLLSPAPAHAAQGVIRDGRDAALPAQMDILRVDIRNRADKVVLRLTFRDLVARRKAQTKVFIGTRPGTDEGFIAYSGYRPASGAVTQLWQPTDQEFGGVPIACAGIKGRWRFDRNTVRIVVPQACLASSAARYRFKAVAGFYRQTGDYTAFRSIARD</sequence>
<protein>
    <recommendedName>
        <fullName evidence="4">Secreted protein</fullName>
    </recommendedName>
</protein>
<gene>
    <name evidence="2" type="ORF">F9L07_14400</name>
</gene>
<feature type="signal peptide" evidence="1">
    <location>
        <begin position="1"/>
        <end position="32"/>
    </location>
</feature>
<evidence type="ECO:0000256" key="1">
    <source>
        <dbReference type="SAM" id="SignalP"/>
    </source>
</evidence>
<keyword evidence="1" id="KW-0732">Signal</keyword>
<dbReference type="EMBL" id="WBVM01000001">
    <property type="protein sequence ID" value="KAB2812895.1"/>
    <property type="molecule type" value="Genomic_DNA"/>
</dbReference>